<dbReference type="Pfam" id="PF09990">
    <property type="entry name" value="DUF2231"/>
    <property type="match status" value="1"/>
</dbReference>
<gene>
    <name evidence="3" type="ORF">DCF15_17430</name>
</gene>
<feature type="transmembrane region" description="Helical" evidence="1">
    <location>
        <begin position="47"/>
        <end position="68"/>
    </location>
</feature>
<keyword evidence="1" id="KW-0812">Transmembrane</keyword>
<name>A0A2W4WX11_9CYAN</name>
<feature type="domain" description="DUF2231" evidence="2">
    <location>
        <begin position="41"/>
        <end position="175"/>
    </location>
</feature>
<dbReference type="Proteomes" id="UP000249794">
    <property type="component" value="Unassembled WGS sequence"/>
</dbReference>
<evidence type="ECO:0000313" key="3">
    <source>
        <dbReference type="EMBL" id="PZO48912.1"/>
    </source>
</evidence>
<dbReference type="InterPro" id="IPR019251">
    <property type="entry name" value="DUF2231_TM"/>
</dbReference>
<dbReference type="AlphaFoldDB" id="A0A2W4WX11"/>
<evidence type="ECO:0000313" key="4">
    <source>
        <dbReference type="Proteomes" id="UP000249794"/>
    </source>
</evidence>
<dbReference type="EMBL" id="QBMP01000225">
    <property type="protein sequence ID" value="PZO48912.1"/>
    <property type="molecule type" value="Genomic_DNA"/>
</dbReference>
<accession>A0A2W4WX11</accession>
<reference evidence="4" key="1">
    <citation type="submission" date="2018-04" db="EMBL/GenBank/DDBJ databases">
        <authorList>
            <person name="Cornet L."/>
        </authorList>
    </citation>
    <scope>NUCLEOTIDE SEQUENCE [LARGE SCALE GENOMIC DNA]</scope>
</reference>
<protein>
    <recommendedName>
        <fullName evidence="2">DUF2231 domain-containing protein</fullName>
    </recommendedName>
</protein>
<keyword evidence="1" id="KW-1133">Transmembrane helix</keyword>
<feature type="transmembrane region" description="Helical" evidence="1">
    <location>
        <begin position="80"/>
        <end position="101"/>
    </location>
</feature>
<keyword evidence="1" id="KW-0472">Membrane</keyword>
<feature type="transmembrane region" description="Helical" evidence="1">
    <location>
        <begin position="140"/>
        <end position="162"/>
    </location>
</feature>
<sequence>MENADFNSSSQTPHPSIPLVIDSRDTEYFGSGVTSSVAIAGHPIHPIIVVFPVAFLTGAAGADIGYWLTQDFFWARASVWLIGLGLGAGILAAIIGMSDFLRVPRVQKRTAGWLHMLLNVSALLLTGINFWLRVGDPQAVVIPVGAILSIVVATLLGLGGWYGGELSFRHKVGVVGPGETDIQ</sequence>
<evidence type="ECO:0000259" key="2">
    <source>
        <dbReference type="Pfam" id="PF09990"/>
    </source>
</evidence>
<organism evidence="3 4">
    <name type="scientific">Phormidesmis priestleyi</name>
    <dbReference type="NCBI Taxonomy" id="268141"/>
    <lineage>
        <taxon>Bacteria</taxon>
        <taxon>Bacillati</taxon>
        <taxon>Cyanobacteriota</taxon>
        <taxon>Cyanophyceae</taxon>
        <taxon>Leptolyngbyales</taxon>
        <taxon>Leptolyngbyaceae</taxon>
        <taxon>Phormidesmis</taxon>
    </lineage>
</organism>
<evidence type="ECO:0000256" key="1">
    <source>
        <dbReference type="SAM" id="Phobius"/>
    </source>
</evidence>
<feature type="transmembrane region" description="Helical" evidence="1">
    <location>
        <begin position="113"/>
        <end position="134"/>
    </location>
</feature>
<comment type="caution">
    <text evidence="3">The sequence shown here is derived from an EMBL/GenBank/DDBJ whole genome shotgun (WGS) entry which is preliminary data.</text>
</comment>
<reference evidence="3 4" key="2">
    <citation type="submission" date="2018-06" db="EMBL/GenBank/DDBJ databases">
        <title>Metagenomic assembly of (sub)arctic Cyanobacteria and their associated microbiome from non-axenic cultures.</title>
        <authorList>
            <person name="Baurain D."/>
        </authorList>
    </citation>
    <scope>NUCLEOTIDE SEQUENCE [LARGE SCALE GENOMIC DNA]</scope>
    <source>
        <strain evidence="3">ULC027bin1</strain>
    </source>
</reference>
<proteinExistence type="predicted"/>